<feature type="transmembrane region" description="Helical" evidence="6">
    <location>
        <begin position="196"/>
        <end position="218"/>
    </location>
</feature>
<dbReference type="GO" id="GO:0022857">
    <property type="term" value="F:transmembrane transporter activity"/>
    <property type="evidence" value="ECO:0007669"/>
    <property type="project" value="TreeGrafter"/>
</dbReference>
<keyword evidence="5 6" id="KW-0472">Membrane</keyword>
<evidence type="ECO:0000313" key="7">
    <source>
        <dbReference type="EMBL" id="KAF7731972.1"/>
    </source>
</evidence>
<dbReference type="AlphaFoldDB" id="A0A8H7EVE7"/>
<evidence type="ECO:0000256" key="4">
    <source>
        <dbReference type="ARBA" id="ARBA00022989"/>
    </source>
</evidence>
<dbReference type="Proteomes" id="UP000605846">
    <property type="component" value="Unassembled WGS sequence"/>
</dbReference>
<feature type="transmembrane region" description="Helical" evidence="6">
    <location>
        <begin position="110"/>
        <end position="132"/>
    </location>
</feature>
<dbReference type="EMBL" id="JABAYA010000005">
    <property type="protein sequence ID" value="KAF7731972.1"/>
    <property type="molecule type" value="Genomic_DNA"/>
</dbReference>
<feature type="transmembrane region" description="Helical" evidence="6">
    <location>
        <begin position="169"/>
        <end position="190"/>
    </location>
</feature>
<dbReference type="SUPFAM" id="SSF103473">
    <property type="entry name" value="MFS general substrate transporter"/>
    <property type="match status" value="1"/>
</dbReference>
<organism evidence="7 8">
    <name type="scientific">Apophysomyces ossiformis</name>
    <dbReference type="NCBI Taxonomy" id="679940"/>
    <lineage>
        <taxon>Eukaryota</taxon>
        <taxon>Fungi</taxon>
        <taxon>Fungi incertae sedis</taxon>
        <taxon>Mucoromycota</taxon>
        <taxon>Mucoromycotina</taxon>
        <taxon>Mucoromycetes</taxon>
        <taxon>Mucorales</taxon>
        <taxon>Mucorineae</taxon>
        <taxon>Mucoraceae</taxon>
        <taxon>Apophysomyces</taxon>
    </lineage>
</organism>
<feature type="transmembrane region" description="Helical" evidence="6">
    <location>
        <begin position="138"/>
        <end position="157"/>
    </location>
</feature>
<comment type="subcellular location">
    <subcellularLocation>
        <location evidence="1">Membrane</location>
        <topology evidence="1">Multi-pass membrane protein</topology>
    </subcellularLocation>
</comment>
<evidence type="ECO:0000256" key="6">
    <source>
        <dbReference type="SAM" id="Phobius"/>
    </source>
</evidence>
<accession>A0A8H7EVE7</accession>
<evidence type="ECO:0000313" key="8">
    <source>
        <dbReference type="Proteomes" id="UP000605846"/>
    </source>
</evidence>
<dbReference type="Gene3D" id="1.20.1250.20">
    <property type="entry name" value="MFS general substrate transporter like domains"/>
    <property type="match status" value="1"/>
</dbReference>
<evidence type="ECO:0000256" key="5">
    <source>
        <dbReference type="ARBA" id="ARBA00023136"/>
    </source>
</evidence>
<feature type="transmembrane region" description="Helical" evidence="6">
    <location>
        <begin position="82"/>
        <end position="103"/>
    </location>
</feature>
<keyword evidence="3 6" id="KW-0812">Transmembrane</keyword>
<keyword evidence="4 6" id="KW-1133">Transmembrane helix</keyword>
<name>A0A8H7EVE7_9FUNG</name>
<protein>
    <recommendedName>
        <fullName evidence="9">Allantoate permease</fullName>
    </recommendedName>
</protein>
<feature type="transmembrane region" description="Helical" evidence="6">
    <location>
        <begin position="44"/>
        <end position="62"/>
    </location>
</feature>
<dbReference type="OrthoDB" id="6730379at2759"/>
<dbReference type="PANTHER" id="PTHR43791:SF63">
    <property type="entry name" value="HIGH AFFINITY CYSTEINE TRANSPORTER"/>
    <property type="match status" value="1"/>
</dbReference>
<dbReference type="PANTHER" id="PTHR43791">
    <property type="entry name" value="PERMEASE-RELATED"/>
    <property type="match status" value="1"/>
</dbReference>
<reference evidence="7" key="1">
    <citation type="submission" date="2020-01" db="EMBL/GenBank/DDBJ databases">
        <title>Genome Sequencing of Three Apophysomyces-Like Fungal Strains Confirms a Novel Fungal Genus in the Mucoromycota with divergent Burkholderia-like Endosymbiotic Bacteria.</title>
        <authorList>
            <person name="Stajich J.E."/>
            <person name="Macias A.M."/>
            <person name="Carter-House D."/>
            <person name="Lovett B."/>
            <person name="Kasson L.R."/>
            <person name="Berry K."/>
            <person name="Grigoriev I."/>
            <person name="Chang Y."/>
            <person name="Spatafora J."/>
            <person name="Kasson M.T."/>
        </authorList>
    </citation>
    <scope>NUCLEOTIDE SEQUENCE</scope>
    <source>
        <strain evidence="7">NRRL A-21654</strain>
    </source>
</reference>
<proteinExistence type="predicted"/>
<evidence type="ECO:0000256" key="3">
    <source>
        <dbReference type="ARBA" id="ARBA00022692"/>
    </source>
</evidence>
<evidence type="ECO:0000256" key="2">
    <source>
        <dbReference type="ARBA" id="ARBA00022448"/>
    </source>
</evidence>
<dbReference type="InterPro" id="IPR036259">
    <property type="entry name" value="MFS_trans_sf"/>
</dbReference>
<evidence type="ECO:0000256" key="1">
    <source>
        <dbReference type="ARBA" id="ARBA00004141"/>
    </source>
</evidence>
<keyword evidence="2" id="KW-0813">Transport</keyword>
<dbReference type="GO" id="GO:0016020">
    <property type="term" value="C:membrane"/>
    <property type="evidence" value="ECO:0007669"/>
    <property type="project" value="UniProtKB-SubCell"/>
</dbReference>
<sequence>MEMSKLLRLSPAEKEMMDERTKDNAVVRTAKIKKEHIIEALTELRLWAFCLATLLFCFRNGGMTNYDSSIMKSFGFTSLQSILLMIPTGALNIIFILLSVYIVKKTNQTIYVACAAMISGTIGTLLMVVIPVSRLKLIGQYVALSAFPTLVLMLASIANNVSGYTKKIFYNSMIMISYTVGNFIGPYIMSDQFAPYYIPSFVIFIVANVLGVILLLIARWRMAVANRHRLSQPIGEKTKAEDDLTDVQDSNFIYRL</sequence>
<evidence type="ECO:0008006" key="9">
    <source>
        <dbReference type="Google" id="ProtNLM"/>
    </source>
</evidence>
<keyword evidence="8" id="KW-1185">Reference proteome</keyword>
<gene>
    <name evidence="7" type="ORF">EC973_007077</name>
</gene>
<comment type="caution">
    <text evidence="7">The sequence shown here is derived from an EMBL/GenBank/DDBJ whole genome shotgun (WGS) entry which is preliminary data.</text>
</comment>